<evidence type="ECO:0000256" key="3">
    <source>
        <dbReference type="ARBA" id="ARBA00022777"/>
    </source>
</evidence>
<dbReference type="EMBL" id="VICD02000340">
    <property type="protein sequence ID" value="KAB8161684.1"/>
    <property type="molecule type" value="Genomic_DNA"/>
</dbReference>
<feature type="domain" description="HipA-like C-terminal" evidence="4">
    <location>
        <begin position="156"/>
        <end position="405"/>
    </location>
</feature>
<proteinExistence type="inferred from homology"/>
<keyword evidence="3" id="KW-0418">Kinase</keyword>
<dbReference type="InterPro" id="IPR017508">
    <property type="entry name" value="HipA_N1"/>
</dbReference>
<evidence type="ECO:0000313" key="7">
    <source>
        <dbReference type="Proteomes" id="UP000320431"/>
    </source>
</evidence>
<dbReference type="GO" id="GO:0005829">
    <property type="term" value="C:cytosol"/>
    <property type="evidence" value="ECO:0007669"/>
    <property type="project" value="TreeGrafter"/>
</dbReference>
<evidence type="ECO:0000259" key="5">
    <source>
        <dbReference type="Pfam" id="PF13657"/>
    </source>
</evidence>
<name>A0A507ZSH0_9GAMM</name>
<sequence>MATSSTNALAVWINGEQVGLWEERRSGAQTLTYAADWLVAPHARPLSLSLPLLPEGGVHRGTAVAFFFENLLPDSTDIRRRLRQRTGARSTAAFDLLAEIGRDCVGAVQLLPVGRQPEGLGQIDAEPLTDAEVAQVLRDVPVTRTPGAAELGDFRISIAGAQEKTALLWHEDRWCLPRNSTPTTHIFKLPLGKVGNMQADFSTSIENEWLCSRIVEAFDIPVARTRIATFEEQKALIVERFDRRRSERGDWWLRLPQEDMCQALGVHPDHRYEVDGGPGVRDIMELLRRSEQAGRDRNVFFKAQIVFWALAATDGHAKNFSIFLGADGVYRLTPLYDVLSAYPIMGSGPNQLDPYDAKLAMAVVSRNRHYRIRSVVPRQWEAMARYCGVDGEQLLAEVAEQTQRVIERVSSELPHDFPDAVATPILEGLSRASTRLI</sequence>
<feature type="domain" description="HipA N-terminal subdomain 1" evidence="5">
    <location>
        <begin position="9"/>
        <end position="110"/>
    </location>
</feature>
<evidence type="ECO:0000256" key="1">
    <source>
        <dbReference type="ARBA" id="ARBA00010164"/>
    </source>
</evidence>
<dbReference type="CDD" id="cd17808">
    <property type="entry name" value="HipA_Ec_like"/>
    <property type="match status" value="1"/>
</dbReference>
<dbReference type="Proteomes" id="UP000320431">
    <property type="component" value="Unassembled WGS sequence"/>
</dbReference>
<evidence type="ECO:0000256" key="2">
    <source>
        <dbReference type="ARBA" id="ARBA00022679"/>
    </source>
</evidence>
<evidence type="ECO:0000259" key="4">
    <source>
        <dbReference type="Pfam" id="PF07804"/>
    </source>
</evidence>
<comment type="similarity">
    <text evidence="1">Belongs to the HipA Ser/Thr kinase family.</text>
</comment>
<evidence type="ECO:0000313" key="6">
    <source>
        <dbReference type="EMBL" id="KAB8161684.1"/>
    </source>
</evidence>
<dbReference type="Pfam" id="PF13657">
    <property type="entry name" value="Couple_hipA"/>
    <property type="match status" value="1"/>
</dbReference>
<dbReference type="NCBIfam" id="TIGR03071">
    <property type="entry name" value="couple_hipA"/>
    <property type="match status" value="1"/>
</dbReference>
<keyword evidence="2" id="KW-0808">Transferase</keyword>
<dbReference type="PANTHER" id="PTHR37419">
    <property type="entry name" value="SERINE/THREONINE-PROTEIN KINASE TOXIN HIPA"/>
    <property type="match status" value="1"/>
</dbReference>
<dbReference type="GO" id="GO:0004674">
    <property type="term" value="F:protein serine/threonine kinase activity"/>
    <property type="evidence" value="ECO:0007669"/>
    <property type="project" value="TreeGrafter"/>
</dbReference>
<protein>
    <submittedName>
        <fullName evidence="6">Type II toxin-antitoxin system HipA family toxin</fullName>
    </submittedName>
</protein>
<organism evidence="6 7">
    <name type="scientific">Marilutibacter maris</name>
    <dbReference type="NCBI Taxonomy" id="1605891"/>
    <lineage>
        <taxon>Bacteria</taxon>
        <taxon>Pseudomonadati</taxon>
        <taxon>Pseudomonadota</taxon>
        <taxon>Gammaproteobacteria</taxon>
        <taxon>Lysobacterales</taxon>
        <taxon>Lysobacteraceae</taxon>
        <taxon>Marilutibacter</taxon>
    </lineage>
</organism>
<dbReference type="InterPro" id="IPR012893">
    <property type="entry name" value="HipA-like_C"/>
</dbReference>
<reference evidence="6 7" key="1">
    <citation type="submission" date="2019-10" db="EMBL/GenBank/DDBJ databases">
        <title>Lysobacter alkalisoli sp. nov., isolated from saline-alkaline soil.</title>
        <authorList>
            <person name="Sun J.-Q."/>
        </authorList>
    </citation>
    <scope>NUCLEOTIDE SEQUENCE [LARGE SCALE GENOMIC DNA]</scope>
    <source>
        <strain evidence="6 7">KCTC 42381</strain>
    </source>
</reference>
<dbReference type="Pfam" id="PF07804">
    <property type="entry name" value="HipA_C"/>
    <property type="match status" value="1"/>
</dbReference>
<gene>
    <name evidence="6" type="ORF">FKV24_018835</name>
</gene>
<dbReference type="PANTHER" id="PTHR37419:SF1">
    <property type="entry name" value="SERINE_THREONINE-PROTEIN KINASE TOXIN HIPA"/>
    <property type="match status" value="1"/>
</dbReference>
<dbReference type="RefSeq" id="WP_141483487.1">
    <property type="nucleotide sequence ID" value="NZ_VICD02000340.1"/>
</dbReference>
<dbReference type="AlphaFoldDB" id="A0A507ZSH0"/>
<accession>A0A507ZSH0</accession>
<comment type="caution">
    <text evidence="6">The sequence shown here is derived from an EMBL/GenBank/DDBJ whole genome shotgun (WGS) entry which is preliminary data.</text>
</comment>
<dbReference type="InterPro" id="IPR052028">
    <property type="entry name" value="HipA_Ser/Thr_kinase"/>
</dbReference>